<name>A0A0E9PKS7_ANGAN</name>
<reference evidence="1" key="2">
    <citation type="journal article" date="2015" name="Fish Shellfish Immunol.">
        <title>Early steps in the European eel (Anguilla anguilla)-Vibrio vulnificus interaction in the gills: Role of the RtxA13 toxin.</title>
        <authorList>
            <person name="Callol A."/>
            <person name="Pajuelo D."/>
            <person name="Ebbesson L."/>
            <person name="Teles M."/>
            <person name="MacKenzie S."/>
            <person name="Amaro C."/>
        </authorList>
    </citation>
    <scope>NUCLEOTIDE SEQUENCE</scope>
</reference>
<accession>A0A0E9PKS7</accession>
<evidence type="ECO:0000313" key="1">
    <source>
        <dbReference type="EMBL" id="JAH04705.1"/>
    </source>
</evidence>
<dbReference type="EMBL" id="GBXM01103872">
    <property type="protein sequence ID" value="JAH04705.1"/>
    <property type="molecule type" value="Transcribed_RNA"/>
</dbReference>
<dbReference type="AlphaFoldDB" id="A0A0E9PKS7"/>
<protein>
    <submittedName>
        <fullName evidence="1">Uncharacterized protein</fullName>
    </submittedName>
</protein>
<organism evidence="1">
    <name type="scientific">Anguilla anguilla</name>
    <name type="common">European freshwater eel</name>
    <name type="synonym">Muraena anguilla</name>
    <dbReference type="NCBI Taxonomy" id="7936"/>
    <lineage>
        <taxon>Eukaryota</taxon>
        <taxon>Metazoa</taxon>
        <taxon>Chordata</taxon>
        <taxon>Craniata</taxon>
        <taxon>Vertebrata</taxon>
        <taxon>Euteleostomi</taxon>
        <taxon>Actinopterygii</taxon>
        <taxon>Neopterygii</taxon>
        <taxon>Teleostei</taxon>
        <taxon>Anguilliformes</taxon>
        <taxon>Anguillidae</taxon>
        <taxon>Anguilla</taxon>
    </lineage>
</organism>
<proteinExistence type="predicted"/>
<sequence>MANRDFMGIQWQINPGLANLV</sequence>
<reference evidence="1" key="1">
    <citation type="submission" date="2014-11" db="EMBL/GenBank/DDBJ databases">
        <authorList>
            <person name="Amaro Gonzalez C."/>
        </authorList>
    </citation>
    <scope>NUCLEOTIDE SEQUENCE</scope>
</reference>